<dbReference type="EMBL" id="BAAAKK010000001">
    <property type="protein sequence ID" value="GAA1420080.1"/>
    <property type="molecule type" value="Genomic_DNA"/>
</dbReference>
<dbReference type="Pfam" id="PF00109">
    <property type="entry name" value="ketoacyl-synt"/>
    <property type="match status" value="1"/>
</dbReference>
<evidence type="ECO:0000256" key="3">
    <source>
        <dbReference type="RuleBase" id="RU003694"/>
    </source>
</evidence>
<dbReference type="PROSITE" id="PS52004">
    <property type="entry name" value="KS3_2"/>
    <property type="match status" value="1"/>
</dbReference>
<dbReference type="PANTHER" id="PTHR11712">
    <property type="entry name" value="POLYKETIDE SYNTHASE-RELATED"/>
    <property type="match status" value="1"/>
</dbReference>
<comment type="caution">
    <text evidence="5">The sequence shown here is derived from an EMBL/GenBank/DDBJ whole genome shotgun (WGS) entry which is preliminary data.</text>
</comment>
<protein>
    <submittedName>
        <fullName evidence="5">Beta-ketoacyl-ACP synthase II</fullName>
    </submittedName>
</protein>
<dbReference type="NCBIfam" id="NF005589">
    <property type="entry name" value="PRK07314.1"/>
    <property type="match status" value="1"/>
</dbReference>
<dbReference type="SUPFAM" id="SSF53901">
    <property type="entry name" value="Thiolase-like"/>
    <property type="match status" value="2"/>
</dbReference>
<sequence length="408" mass="41177">MSGQRAFVTGLGAVTPNGLDLSSTWDAVVAGRSGIRPLEGVDVADLAVKVGGEVRGFDPLAHVSRSDARRLDRHALYAVAAAAEAMAGFTAADPTRFGITAATGSGAVSLTQEAVRALDAHGPRRVPPGVVVYGGADAAAAFLSERYGARGAGVGTSATCASGAVGLGDALRAIRHGYADAVLVVGADDCLNRVNLAVNSMLGALAPGYADEPSAACRPFDRARSGFVMSSGAAALLVESEEHARRRGADVLGEIVGYGVTSDAFHATAPRPDGSGAAAAMRQALDDAHLSPDDVDHVNAHGTGTPLNDAMEAAALRSVFGDALGSVPVSSTKSTTGHLLGAAGTLEAALSVLAMRDGVIPPTINLDDPEFPELDVVALEARPATSRTVLSNSFGFGGHNAALVLRSV</sequence>
<keyword evidence="6" id="KW-1185">Reference proteome</keyword>
<keyword evidence="2 3" id="KW-0808">Transferase</keyword>
<organism evidence="5 6">
    <name type="scientific">Agrococcus citreus</name>
    <dbReference type="NCBI Taxonomy" id="84643"/>
    <lineage>
        <taxon>Bacteria</taxon>
        <taxon>Bacillati</taxon>
        <taxon>Actinomycetota</taxon>
        <taxon>Actinomycetes</taxon>
        <taxon>Micrococcales</taxon>
        <taxon>Microbacteriaceae</taxon>
        <taxon>Agrococcus</taxon>
    </lineage>
</organism>
<accession>A0ABN1YQE6</accession>
<dbReference type="CDD" id="cd00834">
    <property type="entry name" value="KAS_I_II"/>
    <property type="match status" value="1"/>
</dbReference>
<gene>
    <name evidence="5" type="primary">fabF</name>
    <name evidence="5" type="ORF">GCM10009640_08960</name>
</gene>
<dbReference type="InterPro" id="IPR000794">
    <property type="entry name" value="Beta-ketoacyl_synthase"/>
</dbReference>
<dbReference type="Pfam" id="PF02801">
    <property type="entry name" value="Ketoacyl-synt_C"/>
    <property type="match status" value="1"/>
</dbReference>
<evidence type="ECO:0000313" key="6">
    <source>
        <dbReference type="Proteomes" id="UP001501266"/>
    </source>
</evidence>
<dbReference type="Gene3D" id="3.40.47.10">
    <property type="match status" value="1"/>
</dbReference>
<dbReference type="Proteomes" id="UP001501266">
    <property type="component" value="Unassembled WGS sequence"/>
</dbReference>
<evidence type="ECO:0000259" key="4">
    <source>
        <dbReference type="PROSITE" id="PS52004"/>
    </source>
</evidence>
<dbReference type="InterPro" id="IPR016039">
    <property type="entry name" value="Thiolase-like"/>
</dbReference>
<evidence type="ECO:0000313" key="5">
    <source>
        <dbReference type="EMBL" id="GAA1420080.1"/>
    </source>
</evidence>
<evidence type="ECO:0000256" key="2">
    <source>
        <dbReference type="ARBA" id="ARBA00022679"/>
    </source>
</evidence>
<dbReference type="InterPro" id="IPR014031">
    <property type="entry name" value="Ketoacyl_synth_C"/>
</dbReference>
<dbReference type="RefSeq" id="WP_343917739.1">
    <property type="nucleotide sequence ID" value="NZ_BAAAKK010000001.1"/>
</dbReference>
<name>A0ABN1YQE6_9MICO</name>
<comment type="similarity">
    <text evidence="1 3">Belongs to the thiolase-like superfamily. Beta-ketoacyl-ACP synthases family.</text>
</comment>
<dbReference type="InterPro" id="IPR014030">
    <property type="entry name" value="Ketoacyl_synth_N"/>
</dbReference>
<proteinExistence type="inferred from homology"/>
<evidence type="ECO:0000256" key="1">
    <source>
        <dbReference type="ARBA" id="ARBA00008467"/>
    </source>
</evidence>
<dbReference type="SMART" id="SM00825">
    <property type="entry name" value="PKS_KS"/>
    <property type="match status" value="1"/>
</dbReference>
<feature type="domain" description="Ketosynthase family 3 (KS3)" evidence="4">
    <location>
        <begin position="3"/>
        <end position="407"/>
    </location>
</feature>
<reference evidence="5 6" key="1">
    <citation type="journal article" date="2019" name="Int. J. Syst. Evol. Microbiol.">
        <title>The Global Catalogue of Microorganisms (GCM) 10K type strain sequencing project: providing services to taxonomists for standard genome sequencing and annotation.</title>
        <authorList>
            <consortium name="The Broad Institute Genomics Platform"/>
            <consortium name="The Broad Institute Genome Sequencing Center for Infectious Disease"/>
            <person name="Wu L."/>
            <person name="Ma J."/>
        </authorList>
    </citation>
    <scope>NUCLEOTIDE SEQUENCE [LARGE SCALE GENOMIC DNA]</scope>
    <source>
        <strain evidence="5 6">JCM 12398</strain>
    </source>
</reference>
<dbReference type="InterPro" id="IPR020841">
    <property type="entry name" value="PKS_Beta-ketoAc_synthase_dom"/>
</dbReference>
<dbReference type="PANTHER" id="PTHR11712:SF336">
    <property type="entry name" value="3-OXOACYL-[ACYL-CARRIER-PROTEIN] SYNTHASE, MITOCHONDRIAL"/>
    <property type="match status" value="1"/>
</dbReference>